<protein>
    <submittedName>
        <fullName evidence="1">Uncharacterized protein</fullName>
    </submittedName>
</protein>
<accession>A0A381U4G2</accession>
<proteinExistence type="predicted"/>
<sequence length="101" mass="11357">MVDQIISEQQPTATKVVDAFVTMMDKARHNQTTARPSDEDLARAVTAAIKLYAARAEQTKQFPLPLTKEATTTDAIVVITEMMRFADLNAFDVNMWLGRRK</sequence>
<reference evidence="1" key="1">
    <citation type="submission" date="2018-05" db="EMBL/GenBank/DDBJ databases">
        <authorList>
            <person name="Lanie J.A."/>
            <person name="Ng W.-L."/>
            <person name="Kazmierczak K.M."/>
            <person name="Andrzejewski T.M."/>
            <person name="Davidsen T.M."/>
            <person name="Wayne K.J."/>
            <person name="Tettelin H."/>
            <person name="Glass J.I."/>
            <person name="Rusch D."/>
            <person name="Podicherti R."/>
            <person name="Tsui H.-C.T."/>
            <person name="Winkler M.E."/>
        </authorList>
    </citation>
    <scope>NUCLEOTIDE SEQUENCE</scope>
</reference>
<organism evidence="1">
    <name type="scientific">marine metagenome</name>
    <dbReference type="NCBI Taxonomy" id="408172"/>
    <lineage>
        <taxon>unclassified sequences</taxon>
        <taxon>metagenomes</taxon>
        <taxon>ecological metagenomes</taxon>
    </lineage>
</organism>
<name>A0A381U4G2_9ZZZZ</name>
<gene>
    <name evidence="1" type="ORF">METZ01_LOCUS75332</name>
</gene>
<dbReference type="EMBL" id="UINC01005619">
    <property type="protein sequence ID" value="SVA22478.1"/>
    <property type="molecule type" value="Genomic_DNA"/>
</dbReference>
<dbReference type="AlphaFoldDB" id="A0A381U4G2"/>
<evidence type="ECO:0000313" key="1">
    <source>
        <dbReference type="EMBL" id="SVA22478.1"/>
    </source>
</evidence>